<evidence type="ECO:0000256" key="12">
    <source>
        <dbReference type="ARBA" id="ARBA00023054"/>
    </source>
</evidence>
<evidence type="ECO:0000256" key="17">
    <source>
        <dbReference type="PROSITE-ProRule" id="PRU00283"/>
    </source>
</evidence>
<evidence type="ECO:0000256" key="10">
    <source>
        <dbReference type="ARBA" id="ARBA00022833"/>
    </source>
</evidence>
<sequence length="1537" mass="164399">MVVFLCLQKRLRKDPDHVQPKAASIIIGAKRPPVAASRAPLSKPVRSGAATVAVAPSRGVLKSSVASTAANVGIMKSTGTKAGGGGATCRPGWDLKGKVNDMEGKISNYQSKVKSVNQENESLKGSMAQSRSRIMEMESELESQRSQISEYEEELQALSGVRDELEKVSSDKSTLQKEFSNLEGKYKVMETLRDSQETELQTLKLKFSVQESTMTRLQTTLKDTEEDVHSLRDTVNQQKDELHAGETERQRLLNTIEDLKMKLSVKESTLARLQNTLKDTEEEVRSFKDTVAQQKDELHAGETERRQLYNTIEDLKMKLSVKESTVAHLQTTLRDAEGDICSLKDTVAQQKDEIHAGEMERRQLHNTIQELKGNIRVFCRVRPLVNGGLSKHIQLLDSDNKSVTLAKTEESHTGKTGDIHKNYNFSFDRVFSPQASQKEVFEEISILVQSALDGYNVCCFAYGQTGSGKTFTMEGDEYDNTRGVIPRAVQQIFKAAEKLEAQGWKFAFTASFVEIYNETLRDLLYTGKASKRPEHEIRKSTNNEISITNLTYEKVSTEDQVLGLIAVANQNRSTAQTAQNDRSSRSHSVFQLDIEGVNAGRDVKCKSTLCLVDLAGSERMAKSQCQGERFKEMTAINSSLSNLGIVISALANKDSYIPYRNSKLTYLLQSCLGGNSKTLMFVNIAPEPNSFEESLNSLRFASKVNDCVIGTASANRKAWTNRRDTLPSTRSQAARQAAAVSSENDILFTQMQSLPMEVGSSSSAPSNTSGSVVQVCFPSAQASVLDSLNRQREEGRLCDLSIHVQGQVFKAHRCVLAASSPYFHDQVLLKNMSTVSIPAVMDPLAFESVLSCAYTGQLQMLREDIVNYLTVGSVLQMWHIVDKCTELLKEGRAAVGGGGGGGGGAGGGGVQDRASVGGGGGSGNPGCSSSNGDSNAGGGAVGSGGGSHGGVGRDQAQVVGSNEPQRAPQPPSRPSVSESQSPSSTNYFSPRDGSSFGGNGAVAAGASVDGGGASNTPSYCTPSGGEEAFLIEEEEEEVEEEEEEVLYHQRKRGRGGGSGRRKKMSSVSEQEVGVSDSFGVSSYQDGEDSALPLQKRPTYSQPSIMPRKQWVVVKTERTEDDDLIVVSGEEGGEEDDEEDERELEMARERERTDFNISNVRSLSAELGGRDDMDSQVDYCQSSEDYLKFEGSLMDQTIAQHLHDSAAGQGQNQSANRAVSALLGQVQSAASARAQLFPLDMQGNQILLYSQASGLSLDSAPPPLGMGGGMIGGASFKGPNLEHGAVHLSVQGGLGVDGMDGGGNGGGGGGGGNGGTGGSGKVFMCHCGKTFTHKSMRDRHINMHLDLRPFHCPVCAKKFKMKHHLTEHMKTHTGLKPYDCHGCGKKFMWRDSFMRHRSHCERRSGLGEGGEGGSNSEGGRRGGGGEDGSDLISSPHLLLSPGEGGQGGILGGGRGGASASSPHLSGGVMSSQHAGISASGGSNSGMSNNMAATGTLLGVVSQSPGQGQGSGMFGGLGLGRSVCNENMCEVSANDSSVT</sequence>
<name>A0AAV1PMX9_SCOSC</name>
<keyword evidence="14" id="KW-0206">Cytoskeleton</keyword>
<evidence type="ECO:0000256" key="14">
    <source>
        <dbReference type="ARBA" id="ARBA00023212"/>
    </source>
</evidence>
<dbReference type="Gene3D" id="3.40.850.10">
    <property type="entry name" value="Kinesin motor domain"/>
    <property type="match status" value="1"/>
</dbReference>
<evidence type="ECO:0000256" key="9">
    <source>
        <dbReference type="ARBA" id="ARBA00022771"/>
    </source>
</evidence>
<feature type="compositionally biased region" description="Low complexity" evidence="19">
    <location>
        <begin position="925"/>
        <end position="934"/>
    </location>
</feature>
<dbReference type="InterPro" id="IPR036961">
    <property type="entry name" value="Kinesin_motor_dom_sf"/>
</dbReference>
<dbReference type="InterPro" id="IPR036236">
    <property type="entry name" value="Znf_C2H2_sf"/>
</dbReference>
<dbReference type="InterPro" id="IPR027417">
    <property type="entry name" value="P-loop_NTPase"/>
</dbReference>
<dbReference type="PROSITE" id="PS00028">
    <property type="entry name" value="ZINC_FINGER_C2H2_1"/>
    <property type="match status" value="1"/>
</dbReference>
<feature type="domain" description="C2H2-type" evidence="22">
    <location>
        <begin position="1349"/>
        <end position="1376"/>
    </location>
</feature>
<keyword evidence="4" id="KW-0963">Cytoplasm</keyword>
<evidence type="ECO:0000256" key="4">
    <source>
        <dbReference type="ARBA" id="ARBA00022490"/>
    </source>
</evidence>
<dbReference type="GO" id="GO:0005524">
    <property type="term" value="F:ATP binding"/>
    <property type="evidence" value="ECO:0007669"/>
    <property type="project" value="UniProtKB-UniRule"/>
</dbReference>
<feature type="domain" description="Kinesin motor" evidence="20">
    <location>
        <begin position="374"/>
        <end position="707"/>
    </location>
</feature>
<feature type="binding site" evidence="17">
    <location>
        <begin position="463"/>
        <end position="470"/>
    </location>
    <ligand>
        <name>ATP</name>
        <dbReference type="ChEBI" id="CHEBI:30616"/>
    </ligand>
</feature>
<feature type="compositionally biased region" description="Polar residues" evidence="19">
    <location>
        <begin position="1457"/>
        <end position="1473"/>
    </location>
</feature>
<keyword evidence="11 17" id="KW-0067">ATP-binding</keyword>
<keyword evidence="24" id="KW-1185">Reference proteome</keyword>
<dbReference type="Pfam" id="PF00225">
    <property type="entry name" value="Kinesin"/>
    <property type="match status" value="1"/>
</dbReference>
<feature type="compositionally biased region" description="Gly residues" evidence="19">
    <location>
        <begin position="1405"/>
        <end position="1416"/>
    </location>
</feature>
<dbReference type="InterPro" id="IPR001752">
    <property type="entry name" value="Kinesin_motor_dom"/>
</dbReference>
<feature type="region of interest" description="Disordered" evidence="19">
    <location>
        <begin position="900"/>
        <end position="1100"/>
    </location>
</feature>
<dbReference type="GO" id="GO:0007018">
    <property type="term" value="P:microtubule-based movement"/>
    <property type="evidence" value="ECO:0007669"/>
    <property type="project" value="InterPro"/>
</dbReference>
<evidence type="ECO:0000259" key="21">
    <source>
        <dbReference type="PROSITE" id="PS50097"/>
    </source>
</evidence>
<dbReference type="Proteomes" id="UP001314229">
    <property type="component" value="Unassembled WGS sequence"/>
</dbReference>
<dbReference type="PANTHER" id="PTHR47972:SF45">
    <property type="entry name" value="PROTEIN CLARET SEGREGATIONAL"/>
    <property type="match status" value="1"/>
</dbReference>
<dbReference type="SUPFAM" id="SSF52540">
    <property type="entry name" value="P-loop containing nucleoside triphosphate hydrolases"/>
    <property type="match status" value="1"/>
</dbReference>
<feature type="coiled-coil region" evidence="18">
    <location>
        <begin position="99"/>
        <end position="185"/>
    </location>
</feature>
<evidence type="ECO:0000256" key="19">
    <source>
        <dbReference type="SAM" id="MobiDB-lite"/>
    </source>
</evidence>
<feature type="compositionally biased region" description="Gly residues" evidence="19">
    <location>
        <begin position="1441"/>
        <end position="1455"/>
    </location>
</feature>
<evidence type="ECO:0000313" key="23">
    <source>
        <dbReference type="EMBL" id="CAK6971641.1"/>
    </source>
</evidence>
<evidence type="ECO:0000256" key="2">
    <source>
        <dbReference type="ARBA" id="ARBA00004245"/>
    </source>
</evidence>
<dbReference type="SMART" id="SM00225">
    <property type="entry name" value="BTB"/>
    <property type="match status" value="1"/>
</dbReference>
<feature type="compositionally biased region" description="Low complexity" evidence="19">
    <location>
        <begin position="974"/>
        <end position="984"/>
    </location>
</feature>
<evidence type="ECO:0000256" key="5">
    <source>
        <dbReference type="ARBA" id="ARBA00022701"/>
    </source>
</evidence>
<dbReference type="Pfam" id="PF00651">
    <property type="entry name" value="BTB"/>
    <property type="match status" value="1"/>
</dbReference>
<dbReference type="SMART" id="SM00355">
    <property type="entry name" value="ZnF_C2H2"/>
    <property type="match status" value="3"/>
</dbReference>
<evidence type="ECO:0000259" key="22">
    <source>
        <dbReference type="PROSITE" id="PS50157"/>
    </source>
</evidence>
<proteinExistence type="inferred from homology"/>
<keyword evidence="15" id="KW-0539">Nucleus</keyword>
<keyword evidence="8 17" id="KW-0547">Nucleotide-binding</keyword>
<dbReference type="InterPro" id="IPR000210">
    <property type="entry name" value="BTB/POZ_dom"/>
</dbReference>
<dbReference type="Gene3D" id="3.30.160.60">
    <property type="entry name" value="Classic Zinc Finger"/>
    <property type="match status" value="1"/>
</dbReference>
<evidence type="ECO:0000256" key="6">
    <source>
        <dbReference type="ARBA" id="ARBA00022723"/>
    </source>
</evidence>
<feature type="coiled-coil region" evidence="18">
    <location>
        <begin position="214"/>
        <end position="297"/>
    </location>
</feature>
<dbReference type="PROSITE" id="PS50157">
    <property type="entry name" value="ZINC_FINGER_C2H2_2"/>
    <property type="match status" value="3"/>
</dbReference>
<feature type="region of interest" description="Disordered" evidence="19">
    <location>
        <begin position="1400"/>
        <end position="1486"/>
    </location>
</feature>
<dbReference type="InterPro" id="IPR011333">
    <property type="entry name" value="SKP1/BTB/POZ_sf"/>
</dbReference>
<dbReference type="SUPFAM" id="SSF57997">
    <property type="entry name" value="Tropomyosin"/>
    <property type="match status" value="1"/>
</dbReference>
<dbReference type="PRINTS" id="PR00380">
    <property type="entry name" value="KINESINHEAVY"/>
</dbReference>
<evidence type="ECO:0000256" key="15">
    <source>
        <dbReference type="ARBA" id="ARBA00023242"/>
    </source>
</evidence>
<dbReference type="InterPro" id="IPR019821">
    <property type="entry name" value="Kinesin_motor_CS"/>
</dbReference>
<accession>A0AAV1PMX9</accession>
<dbReference type="SUPFAM" id="SSF54695">
    <property type="entry name" value="POZ domain"/>
    <property type="match status" value="1"/>
</dbReference>
<evidence type="ECO:0000256" key="18">
    <source>
        <dbReference type="SAM" id="Coils"/>
    </source>
</evidence>
<dbReference type="Gene3D" id="3.30.710.10">
    <property type="entry name" value="Potassium Channel Kv1.1, Chain A"/>
    <property type="match status" value="1"/>
</dbReference>
<dbReference type="SUPFAM" id="SSF57667">
    <property type="entry name" value="beta-beta-alpha zinc fingers"/>
    <property type="match status" value="1"/>
</dbReference>
<organism evidence="23 24">
    <name type="scientific">Scomber scombrus</name>
    <name type="common">Atlantic mackerel</name>
    <name type="synonym">Scomber vernalis</name>
    <dbReference type="NCBI Taxonomy" id="13677"/>
    <lineage>
        <taxon>Eukaryota</taxon>
        <taxon>Metazoa</taxon>
        <taxon>Chordata</taxon>
        <taxon>Craniata</taxon>
        <taxon>Vertebrata</taxon>
        <taxon>Euteleostomi</taxon>
        <taxon>Actinopterygii</taxon>
        <taxon>Neopterygii</taxon>
        <taxon>Teleostei</taxon>
        <taxon>Neoteleostei</taxon>
        <taxon>Acanthomorphata</taxon>
        <taxon>Pelagiaria</taxon>
        <taxon>Scombriformes</taxon>
        <taxon>Scombridae</taxon>
        <taxon>Scomber</taxon>
    </lineage>
</organism>
<dbReference type="GO" id="GO:0008270">
    <property type="term" value="F:zinc ion binding"/>
    <property type="evidence" value="ECO:0007669"/>
    <property type="project" value="UniProtKB-KW"/>
</dbReference>
<keyword evidence="9 16" id="KW-0863">Zinc-finger</keyword>
<evidence type="ECO:0000256" key="13">
    <source>
        <dbReference type="ARBA" id="ARBA00023175"/>
    </source>
</evidence>
<dbReference type="GO" id="GO:0005634">
    <property type="term" value="C:nucleus"/>
    <property type="evidence" value="ECO:0007669"/>
    <property type="project" value="UniProtKB-SubCell"/>
</dbReference>
<keyword evidence="12 18" id="KW-0175">Coiled coil</keyword>
<reference evidence="23 24" key="1">
    <citation type="submission" date="2024-01" db="EMBL/GenBank/DDBJ databases">
        <authorList>
            <person name="Alioto T."/>
            <person name="Alioto T."/>
            <person name="Gomez Garrido J."/>
        </authorList>
    </citation>
    <scope>NUCLEOTIDE SEQUENCE [LARGE SCALE GENOMIC DNA]</scope>
</reference>
<dbReference type="GO" id="GO:0003777">
    <property type="term" value="F:microtubule motor activity"/>
    <property type="evidence" value="ECO:0007669"/>
    <property type="project" value="InterPro"/>
</dbReference>
<evidence type="ECO:0000313" key="24">
    <source>
        <dbReference type="Proteomes" id="UP001314229"/>
    </source>
</evidence>
<dbReference type="EMBL" id="CAWUFR010000181">
    <property type="protein sequence ID" value="CAK6971641.1"/>
    <property type="molecule type" value="Genomic_DNA"/>
</dbReference>
<dbReference type="Gene3D" id="1.10.287.1490">
    <property type="match status" value="1"/>
</dbReference>
<dbReference type="FunFam" id="3.30.160.60:FF:000145">
    <property type="entry name" value="Zinc finger protein 574"/>
    <property type="match status" value="1"/>
</dbReference>
<feature type="domain" description="BTB" evidence="21">
    <location>
        <begin position="798"/>
        <end position="862"/>
    </location>
</feature>
<evidence type="ECO:0000256" key="3">
    <source>
        <dbReference type="ARBA" id="ARBA00010899"/>
    </source>
</evidence>
<evidence type="ECO:0000256" key="1">
    <source>
        <dbReference type="ARBA" id="ARBA00004123"/>
    </source>
</evidence>
<feature type="compositionally biased region" description="Gly residues" evidence="19">
    <location>
        <begin position="900"/>
        <end position="924"/>
    </location>
</feature>
<dbReference type="CDD" id="cd01366">
    <property type="entry name" value="KISc_C_terminal"/>
    <property type="match status" value="1"/>
</dbReference>
<keyword evidence="5" id="KW-0493">Microtubule</keyword>
<dbReference type="PROSITE" id="PS50097">
    <property type="entry name" value="BTB"/>
    <property type="match status" value="1"/>
</dbReference>
<dbReference type="FunFam" id="3.40.850.10:FF:000046">
    <property type="entry name" value="Kinesin-like protein"/>
    <property type="match status" value="1"/>
</dbReference>
<evidence type="ECO:0000256" key="16">
    <source>
        <dbReference type="PROSITE-ProRule" id="PRU00042"/>
    </source>
</evidence>
<keyword evidence="10" id="KW-0862">Zinc</keyword>
<protein>
    <submittedName>
        <fullName evidence="23">Uncharacterized protein</fullName>
    </submittedName>
</protein>
<comment type="similarity">
    <text evidence="3">Belongs to the TRAFAC class myosin-kinesin ATPase superfamily. Kinesin family. KIN-14 subfamily.</text>
</comment>
<keyword evidence="7" id="KW-0677">Repeat</keyword>
<dbReference type="PROSITE" id="PS50067">
    <property type="entry name" value="KINESIN_MOTOR_2"/>
    <property type="match status" value="1"/>
</dbReference>
<keyword evidence="13 17" id="KW-0505">Motor protein</keyword>
<feature type="compositionally biased region" description="Low complexity" evidence="19">
    <location>
        <begin position="1476"/>
        <end position="1486"/>
    </location>
</feature>
<feature type="compositionally biased region" description="Acidic residues" evidence="19">
    <location>
        <begin position="1029"/>
        <end position="1044"/>
    </location>
</feature>
<evidence type="ECO:0000256" key="7">
    <source>
        <dbReference type="ARBA" id="ARBA00022737"/>
    </source>
</evidence>
<evidence type="ECO:0000259" key="20">
    <source>
        <dbReference type="PROSITE" id="PS50067"/>
    </source>
</evidence>
<evidence type="ECO:0000256" key="8">
    <source>
        <dbReference type="ARBA" id="ARBA00022741"/>
    </source>
</evidence>
<feature type="domain" description="C2H2-type" evidence="22">
    <location>
        <begin position="1377"/>
        <end position="1407"/>
    </location>
</feature>
<dbReference type="PROSITE" id="PS00411">
    <property type="entry name" value="KINESIN_MOTOR_1"/>
    <property type="match status" value="1"/>
</dbReference>
<feature type="domain" description="C2H2-type" evidence="22">
    <location>
        <begin position="1322"/>
        <end position="1348"/>
    </location>
</feature>
<dbReference type="PANTHER" id="PTHR47972">
    <property type="entry name" value="KINESIN-LIKE PROTEIN KLP-3"/>
    <property type="match status" value="1"/>
</dbReference>
<feature type="compositionally biased region" description="Basic residues" evidence="19">
    <location>
        <begin position="1048"/>
        <end position="1064"/>
    </location>
</feature>
<dbReference type="GO" id="GO:0008017">
    <property type="term" value="F:microtubule binding"/>
    <property type="evidence" value="ECO:0007669"/>
    <property type="project" value="InterPro"/>
</dbReference>
<dbReference type="GO" id="GO:0005874">
    <property type="term" value="C:microtubule"/>
    <property type="evidence" value="ECO:0007669"/>
    <property type="project" value="UniProtKB-KW"/>
</dbReference>
<keyword evidence="6" id="KW-0479">Metal-binding</keyword>
<comment type="subcellular location">
    <subcellularLocation>
        <location evidence="2">Cytoplasm</location>
        <location evidence="2">Cytoskeleton</location>
    </subcellularLocation>
    <subcellularLocation>
        <location evidence="1">Nucleus</location>
    </subcellularLocation>
</comment>
<evidence type="ECO:0000256" key="11">
    <source>
        <dbReference type="ARBA" id="ARBA00022840"/>
    </source>
</evidence>
<dbReference type="InterPro" id="IPR013087">
    <property type="entry name" value="Znf_C2H2_type"/>
</dbReference>
<gene>
    <name evidence="23" type="ORF">FSCOSCO3_A032689</name>
</gene>
<dbReference type="InterPro" id="IPR027640">
    <property type="entry name" value="Kinesin-like_fam"/>
</dbReference>
<dbReference type="SMART" id="SM00129">
    <property type="entry name" value="KISc"/>
    <property type="match status" value="1"/>
</dbReference>
<feature type="compositionally biased region" description="Gly residues" evidence="19">
    <location>
        <begin position="935"/>
        <end position="952"/>
    </location>
</feature>
<comment type="caution">
    <text evidence="23">The sequence shown here is derived from an EMBL/GenBank/DDBJ whole genome shotgun (WGS) entry which is preliminary data.</text>
</comment>